<reference evidence="1" key="1">
    <citation type="journal article" date="2021" name="Proc. Natl. Acad. Sci. U.S.A.">
        <title>A Catalog of Tens of Thousands of Viruses from Human Metagenomes Reveals Hidden Associations with Chronic Diseases.</title>
        <authorList>
            <person name="Tisza M.J."/>
            <person name="Buck C.B."/>
        </authorList>
    </citation>
    <scope>NUCLEOTIDE SEQUENCE</scope>
    <source>
        <strain evidence="1">CtbaM10</strain>
    </source>
</reference>
<name>A0A8S5PDS0_9CAUD</name>
<protein>
    <submittedName>
        <fullName evidence="1">Uncharacterized protein</fullName>
    </submittedName>
</protein>
<organism evidence="1">
    <name type="scientific">Caudovirales sp. ctbaM10</name>
    <dbReference type="NCBI Taxonomy" id="2825767"/>
    <lineage>
        <taxon>Viruses</taxon>
        <taxon>Duplodnaviria</taxon>
        <taxon>Heunggongvirae</taxon>
        <taxon>Uroviricota</taxon>
        <taxon>Caudoviricetes</taxon>
    </lineage>
</organism>
<proteinExistence type="predicted"/>
<accession>A0A8S5PDS0</accession>
<evidence type="ECO:0000313" key="1">
    <source>
        <dbReference type="EMBL" id="DAE05230.1"/>
    </source>
</evidence>
<dbReference type="EMBL" id="BK015405">
    <property type="protein sequence ID" value="DAE05230.1"/>
    <property type="molecule type" value="Genomic_DNA"/>
</dbReference>
<sequence>MATITKSAVRDFIRSEYLKKYEPLKNARTEALRNAVEASSLFVKFKDLISSAESVANALEKAGYGSTFKQSLVSCDVMLNRMISNLWTARIDSPKDEIKLLYTIAKPYDEKLEKLENAYQAARRVIDAAPGGKAAADILKLSGIDFYEWQNTDRGATLDLSALKGGD</sequence>